<evidence type="ECO:0000313" key="4">
    <source>
        <dbReference type="RefSeq" id="XP_012936142.1"/>
    </source>
</evidence>
<sequence length="155" mass="17312">MPQPEDLMRRLGRGHCFTKIDLADAYNQICLGPESQKKLALSTHKGVLLQKRLPFGITSAPGYFQEIMDQLTQDLPGVAVYLDDILVSGNNAAEHLQNLRGLLQRLQDKGLRCRLEKCSFAQPFVEYLGHYLSKNGIAKGPKTDAIMKLQDLNST</sequence>
<evidence type="ECO:0000313" key="2">
    <source>
        <dbReference type="Proteomes" id="UP000694888"/>
    </source>
</evidence>
<gene>
    <name evidence="3" type="primary">LOC106011357</name>
    <name evidence="4" type="synonym">LOC106011359</name>
</gene>
<dbReference type="GeneID" id="106011357"/>
<dbReference type="RefSeq" id="XP_012936142.1">
    <property type="nucleotide sequence ID" value="XM_013080688.1"/>
</dbReference>
<evidence type="ECO:0000313" key="3">
    <source>
        <dbReference type="RefSeq" id="XP_012936139.1"/>
    </source>
</evidence>
<dbReference type="SUPFAM" id="SSF56672">
    <property type="entry name" value="DNA/RNA polymerases"/>
    <property type="match status" value="1"/>
</dbReference>
<dbReference type="InterPro" id="IPR043502">
    <property type="entry name" value="DNA/RNA_pol_sf"/>
</dbReference>
<dbReference type="PANTHER" id="PTHR37984">
    <property type="entry name" value="PROTEIN CBG26694"/>
    <property type="match status" value="1"/>
</dbReference>
<name>A0ABM0ZWU5_APLCA</name>
<dbReference type="InterPro" id="IPR000477">
    <property type="entry name" value="RT_dom"/>
</dbReference>
<evidence type="ECO:0000259" key="1">
    <source>
        <dbReference type="PROSITE" id="PS50878"/>
    </source>
</evidence>
<dbReference type="CDD" id="cd01647">
    <property type="entry name" value="RT_LTR"/>
    <property type="match status" value="1"/>
</dbReference>
<keyword evidence="2" id="KW-1185">Reference proteome</keyword>
<dbReference type="PROSITE" id="PS50878">
    <property type="entry name" value="RT_POL"/>
    <property type="match status" value="1"/>
</dbReference>
<dbReference type="Gene3D" id="3.10.10.10">
    <property type="entry name" value="HIV Type 1 Reverse Transcriptase, subunit A, domain 1"/>
    <property type="match status" value="1"/>
</dbReference>
<dbReference type="GeneID" id="106011359"/>
<organism evidence="2 3">
    <name type="scientific">Aplysia californica</name>
    <name type="common">California sea hare</name>
    <dbReference type="NCBI Taxonomy" id="6500"/>
    <lineage>
        <taxon>Eukaryota</taxon>
        <taxon>Metazoa</taxon>
        <taxon>Spiralia</taxon>
        <taxon>Lophotrochozoa</taxon>
        <taxon>Mollusca</taxon>
        <taxon>Gastropoda</taxon>
        <taxon>Heterobranchia</taxon>
        <taxon>Euthyneura</taxon>
        <taxon>Tectipleura</taxon>
        <taxon>Aplysiida</taxon>
        <taxon>Aplysioidea</taxon>
        <taxon>Aplysiidae</taxon>
        <taxon>Aplysia</taxon>
    </lineage>
</organism>
<dbReference type="RefSeq" id="XP_012936139.1">
    <property type="nucleotide sequence ID" value="XM_013080685.1"/>
</dbReference>
<dbReference type="Proteomes" id="UP000694888">
    <property type="component" value="Unplaced"/>
</dbReference>
<dbReference type="Gene3D" id="3.30.70.270">
    <property type="match status" value="1"/>
</dbReference>
<protein>
    <submittedName>
        <fullName evidence="3 4">Uncharacterized protein K02A2.6-like</fullName>
    </submittedName>
</protein>
<proteinExistence type="predicted"/>
<accession>A0ABM0ZWU5</accession>
<dbReference type="PANTHER" id="PTHR37984:SF13">
    <property type="entry name" value="RIBONUCLEASE H"/>
    <property type="match status" value="1"/>
</dbReference>
<dbReference type="InterPro" id="IPR043128">
    <property type="entry name" value="Rev_trsase/Diguanyl_cyclase"/>
</dbReference>
<reference evidence="3 4" key="1">
    <citation type="submission" date="2025-05" db="UniProtKB">
        <authorList>
            <consortium name="RefSeq"/>
        </authorList>
    </citation>
    <scope>IDENTIFICATION</scope>
</reference>
<dbReference type="InterPro" id="IPR050951">
    <property type="entry name" value="Retrovirus_Pol_polyprotein"/>
</dbReference>
<dbReference type="Pfam" id="PF00078">
    <property type="entry name" value="RVT_1"/>
    <property type="match status" value="1"/>
</dbReference>
<feature type="domain" description="Reverse transcriptase" evidence="1">
    <location>
        <begin position="1"/>
        <end position="132"/>
    </location>
</feature>